<reference evidence="2 3" key="1">
    <citation type="submission" date="2024-01" db="EMBL/GenBank/DDBJ databases">
        <title>Genome assemblies of Stephania.</title>
        <authorList>
            <person name="Yang L."/>
        </authorList>
    </citation>
    <scope>NUCLEOTIDE SEQUENCE [LARGE SCALE GENOMIC DNA]</scope>
    <source>
        <strain evidence="2">YNDBR</strain>
        <tissue evidence="2">Leaf</tissue>
    </source>
</reference>
<dbReference type="EMBL" id="JBBNAF010000004">
    <property type="protein sequence ID" value="KAK9152101.1"/>
    <property type="molecule type" value="Genomic_DNA"/>
</dbReference>
<feature type="domain" description="Bulb-type lectin" evidence="1">
    <location>
        <begin position="24"/>
        <end position="162"/>
    </location>
</feature>
<dbReference type="PANTHER" id="PTHR32444">
    <property type="entry name" value="BULB-TYPE LECTIN DOMAIN-CONTAINING PROTEIN"/>
    <property type="match status" value="1"/>
</dbReference>
<dbReference type="SMART" id="SM00108">
    <property type="entry name" value="B_lectin"/>
    <property type="match status" value="1"/>
</dbReference>
<evidence type="ECO:0000259" key="1">
    <source>
        <dbReference type="PROSITE" id="PS50927"/>
    </source>
</evidence>
<accession>A0AAP0KGG8</accession>
<dbReference type="SUPFAM" id="SSF51110">
    <property type="entry name" value="alpha-D-mannose-specific plant lectins"/>
    <property type="match status" value="1"/>
</dbReference>
<evidence type="ECO:0000313" key="2">
    <source>
        <dbReference type="EMBL" id="KAK9152101.1"/>
    </source>
</evidence>
<dbReference type="Proteomes" id="UP001420932">
    <property type="component" value="Unassembled WGS sequence"/>
</dbReference>
<proteinExistence type="predicted"/>
<name>A0AAP0KGG8_9MAGN</name>
<organism evidence="2 3">
    <name type="scientific">Stephania yunnanensis</name>
    <dbReference type="NCBI Taxonomy" id="152371"/>
    <lineage>
        <taxon>Eukaryota</taxon>
        <taxon>Viridiplantae</taxon>
        <taxon>Streptophyta</taxon>
        <taxon>Embryophyta</taxon>
        <taxon>Tracheophyta</taxon>
        <taxon>Spermatophyta</taxon>
        <taxon>Magnoliopsida</taxon>
        <taxon>Ranunculales</taxon>
        <taxon>Menispermaceae</taxon>
        <taxon>Menispermoideae</taxon>
        <taxon>Cissampelideae</taxon>
        <taxon>Stephania</taxon>
    </lineage>
</organism>
<dbReference type="PROSITE" id="PS50927">
    <property type="entry name" value="BULB_LECTIN"/>
    <property type="match status" value="1"/>
</dbReference>
<keyword evidence="3" id="KW-1185">Reference proteome</keyword>
<dbReference type="Gene3D" id="2.90.10.10">
    <property type="entry name" value="Bulb-type lectin domain"/>
    <property type="match status" value="1"/>
</dbReference>
<dbReference type="InterPro" id="IPR001480">
    <property type="entry name" value="Bulb-type_lectin_dom"/>
</dbReference>
<gene>
    <name evidence="2" type="ORF">Syun_010410</name>
</gene>
<dbReference type="Pfam" id="PF01453">
    <property type="entry name" value="B_lectin"/>
    <property type="match status" value="1"/>
</dbReference>
<dbReference type="InterPro" id="IPR036426">
    <property type="entry name" value="Bulb-type_lectin_dom_sf"/>
</dbReference>
<dbReference type="AlphaFoldDB" id="A0AAP0KGG8"/>
<evidence type="ECO:0000313" key="3">
    <source>
        <dbReference type="Proteomes" id="UP001420932"/>
    </source>
</evidence>
<dbReference type="PANTHER" id="PTHR32444:SF247">
    <property type="entry name" value="OS01G0958200 PROTEIN"/>
    <property type="match status" value="1"/>
</dbReference>
<sequence>MDTRIIKLNIKKEISNIGNSASAADTMLAGQSLTANQTLVSKGGKFELGFFTPGNSQKYYVGIWFKKVATIQKKKTIVWVANRNKPITTNDSSSSELKLLENGHLVLLVSTKSNYSSRVSVWSTDSTTSKTMNDSSVKAVLSEAGNLVLTSSSNGNIIWQSFDHPTHAYIPGAKFGYNNVTKKSDKLSAWKNSEDPSEGIYSLELGHSGSIDFTWNHSLEYYTSGVWNGYYFSDLA</sequence>
<dbReference type="CDD" id="cd00028">
    <property type="entry name" value="B_lectin"/>
    <property type="match status" value="1"/>
</dbReference>
<protein>
    <recommendedName>
        <fullName evidence="1">Bulb-type lectin domain-containing protein</fullName>
    </recommendedName>
</protein>
<comment type="caution">
    <text evidence="2">The sequence shown here is derived from an EMBL/GenBank/DDBJ whole genome shotgun (WGS) entry which is preliminary data.</text>
</comment>